<comment type="function">
    <text evidence="1">The interaction of the RSA site and the PRE protein may not only serves a function in plasmid maintenance, but may also contributes to the distribution of small antibiotic resistance plasmids among Gram-positive bacteria.</text>
</comment>
<gene>
    <name evidence="5" type="ORF">BU072_12945</name>
</gene>
<dbReference type="GO" id="GO:0003677">
    <property type="term" value="F:DNA binding"/>
    <property type="evidence" value="ECO:0007669"/>
    <property type="project" value="InterPro"/>
</dbReference>
<evidence type="ECO:0000313" key="6">
    <source>
        <dbReference type="Proteomes" id="UP000241209"/>
    </source>
</evidence>
<name>A0A2T4PQ73_9STAP</name>
<evidence type="ECO:0000256" key="4">
    <source>
        <dbReference type="ARBA" id="ARBA00031709"/>
    </source>
</evidence>
<evidence type="ECO:0000313" key="5">
    <source>
        <dbReference type="EMBL" id="PTI27676.1"/>
    </source>
</evidence>
<comment type="caution">
    <text evidence="5">The sequence shown here is derived from an EMBL/GenBank/DDBJ whole genome shotgun (WGS) entry which is preliminary data.</text>
</comment>
<feature type="non-terminal residue" evidence="5">
    <location>
        <position position="49"/>
    </location>
</feature>
<dbReference type="Gene3D" id="3.30.930.30">
    <property type="match status" value="1"/>
</dbReference>
<evidence type="ECO:0000256" key="1">
    <source>
        <dbReference type="ARBA" id="ARBA00002445"/>
    </source>
</evidence>
<dbReference type="InterPro" id="IPR001668">
    <property type="entry name" value="Mob_Pre"/>
</dbReference>
<dbReference type="EMBL" id="PZFK01000047">
    <property type="protein sequence ID" value="PTI27676.1"/>
    <property type="molecule type" value="Genomic_DNA"/>
</dbReference>
<dbReference type="GO" id="GO:0006310">
    <property type="term" value="P:DNA recombination"/>
    <property type="evidence" value="ECO:0007669"/>
    <property type="project" value="InterPro"/>
</dbReference>
<comment type="similarity">
    <text evidence="2">Belongs to the plasmid mobilization pre family.</text>
</comment>
<protein>
    <recommendedName>
        <fullName evidence="4">Mobilization protein</fullName>
    </recommendedName>
    <alternativeName>
        <fullName evidence="3">Plasmid recombinase</fullName>
    </alternativeName>
</protein>
<dbReference type="Pfam" id="PF01076">
    <property type="entry name" value="Mob_Pre"/>
    <property type="match status" value="1"/>
</dbReference>
<reference evidence="5 6" key="1">
    <citation type="journal article" date="2016" name="Front. Microbiol.">
        <title>Comprehensive Phylogenetic Analysis of Bovine Non-aureus Staphylococci Species Based on Whole-Genome Sequencing.</title>
        <authorList>
            <person name="Naushad S."/>
            <person name="Barkema H.W."/>
            <person name="Luby C."/>
            <person name="Condas L.A."/>
            <person name="Nobrega D.B."/>
            <person name="Carson D.A."/>
            <person name="De Buck J."/>
        </authorList>
    </citation>
    <scope>NUCLEOTIDE SEQUENCE [LARGE SCALE GENOMIC DNA]</scope>
    <source>
        <strain evidence="5 6">SNUC 2204</strain>
    </source>
</reference>
<evidence type="ECO:0000256" key="2">
    <source>
        <dbReference type="ARBA" id="ARBA00010657"/>
    </source>
</evidence>
<sequence length="49" mass="5685">MAHVQKFTKGNMQGLSIHLDRKTENHSNKNIDTERTHLNYDLCEKDGDT</sequence>
<evidence type="ECO:0000256" key="3">
    <source>
        <dbReference type="ARBA" id="ARBA00029953"/>
    </source>
</evidence>
<proteinExistence type="inferred from homology"/>
<dbReference type="AlphaFoldDB" id="A0A2T4PQ73"/>
<organism evidence="5 6">
    <name type="scientific">Mammaliicoccus vitulinus</name>
    <dbReference type="NCBI Taxonomy" id="71237"/>
    <lineage>
        <taxon>Bacteria</taxon>
        <taxon>Bacillati</taxon>
        <taxon>Bacillota</taxon>
        <taxon>Bacilli</taxon>
        <taxon>Bacillales</taxon>
        <taxon>Staphylococcaceae</taxon>
        <taxon>Mammaliicoccus</taxon>
    </lineage>
</organism>
<dbReference type="Proteomes" id="UP000241209">
    <property type="component" value="Unassembled WGS sequence"/>
</dbReference>
<accession>A0A2T4PQ73</accession>